<dbReference type="GO" id="GO:0070681">
    <property type="term" value="P:glutaminyl-tRNAGln biosynthesis via transamidation"/>
    <property type="evidence" value="ECO:0007669"/>
    <property type="project" value="TreeGrafter"/>
</dbReference>
<evidence type="ECO:0000313" key="2">
    <source>
        <dbReference type="EMBL" id="PIU03131.1"/>
    </source>
</evidence>
<sequence length="94" mass="10781">MLTEEQIKHVAKLAKLEISDAEVEKFQKQLSEVFDYFNILEEVNTSGIEPTSHVTGLTNVFRTDKVRPCQTQKEALLGAAQKEKDMFKVKRLIE</sequence>
<dbReference type="EMBL" id="PEYO01000022">
    <property type="protein sequence ID" value="PIU03131.1"/>
    <property type="molecule type" value="Genomic_DNA"/>
</dbReference>
<dbReference type="GO" id="GO:0016740">
    <property type="term" value="F:transferase activity"/>
    <property type="evidence" value="ECO:0007669"/>
    <property type="project" value="UniProtKB-KW"/>
</dbReference>
<accession>A0A2M6XBU3</accession>
<dbReference type="Pfam" id="PF02686">
    <property type="entry name" value="GatC"/>
    <property type="match status" value="1"/>
</dbReference>
<keyword evidence="1" id="KW-0067">ATP-binding</keyword>
<organism evidence="2 3">
    <name type="scientific">Candidatus Shapirobacteria bacterium CG08_land_8_20_14_0_20_39_18</name>
    <dbReference type="NCBI Taxonomy" id="1974883"/>
    <lineage>
        <taxon>Bacteria</taxon>
        <taxon>Candidatus Shapironibacteriota</taxon>
    </lineage>
</organism>
<dbReference type="AlphaFoldDB" id="A0A2M6XBU3"/>
<dbReference type="GO" id="GO:0006450">
    <property type="term" value="P:regulation of translational fidelity"/>
    <property type="evidence" value="ECO:0007669"/>
    <property type="project" value="InterPro"/>
</dbReference>
<reference evidence="3" key="1">
    <citation type="submission" date="2017-09" db="EMBL/GenBank/DDBJ databases">
        <title>Depth-based differentiation of microbial function through sediment-hosted aquifers and enrichment of novel symbionts in the deep terrestrial subsurface.</title>
        <authorList>
            <person name="Probst A.J."/>
            <person name="Ladd B."/>
            <person name="Jarett J.K."/>
            <person name="Geller-Mcgrath D.E."/>
            <person name="Sieber C.M.K."/>
            <person name="Emerson J.B."/>
            <person name="Anantharaman K."/>
            <person name="Thomas B.C."/>
            <person name="Malmstrom R."/>
            <person name="Stieglmeier M."/>
            <person name="Klingl A."/>
            <person name="Woyke T."/>
            <person name="Ryan C.M."/>
            <person name="Banfield J.F."/>
        </authorList>
    </citation>
    <scope>NUCLEOTIDE SEQUENCE [LARGE SCALE GENOMIC DNA]</scope>
</reference>
<dbReference type="EC" id="6.3.5.-" evidence="1"/>
<dbReference type="InterPro" id="IPR003837">
    <property type="entry name" value="GatC"/>
</dbReference>
<gene>
    <name evidence="1 2" type="primary">gatC</name>
    <name evidence="2" type="ORF">COT44_04510</name>
</gene>
<dbReference type="PANTHER" id="PTHR15004">
    <property type="entry name" value="GLUTAMYL-TRNA(GLN) AMIDOTRANSFERASE SUBUNIT C, MITOCHONDRIAL"/>
    <property type="match status" value="1"/>
</dbReference>
<dbReference type="SUPFAM" id="SSF141000">
    <property type="entry name" value="Glu-tRNAGln amidotransferase C subunit"/>
    <property type="match status" value="1"/>
</dbReference>
<dbReference type="PANTHER" id="PTHR15004:SF0">
    <property type="entry name" value="GLUTAMYL-TRNA(GLN) AMIDOTRANSFERASE SUBUNIT C, MITOCHONDRIAL"/>
    <property type="match status" value="1"/>
</dbReference>
<comment type="similarity">
    <text evidence="1">Belongs to the GatC family.</text>
</comment>
<evidence type="ECO:0000256" key="1">
    <source>
        <dbReference type="HAMAP-Rule" id="MF_00122"/>
    </source>
</evidence>
<dbReference type="GO" id="GO:0005524">
    <property type="term" value="F:ATP binding"/>
    <property type="evidence" value="ECO:0007669"/>
    <property type="project" value="UniProtKB-KW"/>
</dbReference>
<proteinExistence type="inferred from homology"/>
<dbReference type="Proteomes" id="UP000228996">
    <property type="component" value="Unassembled WGS sequence"/>
</dbReference>
<dbReference type="InterPro" id="IPR036113">
    <property type="entry name" value="Asp/Glu-ADT_sf_sub_c"/>
</dbReference>
<dbReference type="NCBIfam" id="TIGR00135">
    <property type="entry name" value="gatC"/>
    <property type="match status" value="1"/>
</dbReference>
<comment type="subunit">
    <text evidence="1">Heterotrimer of A, B and C subunits.</text>
</comment>
<keyword evidence="2" id="KW-0808">Transferase</keyword>
<comment type="catalytic activity">
    <reaction evidence="1">
        <text>L-glutamyl-tRNA(Gln) + L-glutamine + ATP + H2O = L-glutaminyl-tRNA(Gln) + L-glutamate + ADP + phosphate + H(+)</text>
        <dbReference type="Rhea" id="RHEA:17521"/>
        <dbReference type="Rhea" id="RHEA-COMP:9681"/>
        <dbReference type="Rhea" id="RHEA-COMP:9684"/>
        <dbReference type="ChEBI" id="CHEBI:15377"/>
        <dbReference type="ChEBI" id="CHEBI:15378"/>
        <dbReference type="ChEBI" id="CHEBI:29985"/>
        <dbReference type="ChEBI" id="CHEBI:30616"/>
        <dbReference type="ChEBI" id="CHEBI:43474"/>
        <dbReference type="ChEBI" id="CHEBI:58359"/>
        <dbReference type="ChEBI" id="CHEBI:78520"/>
        <dbReference type="ChEBI" id="CHEBI:78521"/>
        <dbReference type="ChEBI" id="CHEBI:456216"/>
    </reaction>
</comment>
<evidence type="ECO:0000313" key="3">
    <source>
        <dbReference type="Proteomes" id="UP000228996"/>
    </source>
</evidence>
<dbReference type="GO" id="GO:0050567">
    <property type="term" value="F:glutaminyl-tRNA synthase (glutamine-hydrolyzing) activity"/>
    <property type="evidence" value="ECO:0007669"/>
    <property type="project" value="UniProtKB-UniRule"/>
</dbReference>
<dbReference type="GO" id="GO:0050566">
    <property type="term" value="F:asparaginyl-tRNA synthase (glutamine-hydrolyzing) activity"/>
    <property type="evidence" value="ECO:0007669"/>
    <property type="project" value="RHEA"/>
</dbReference>
<protein>
    <recommendedName>
        <fullName evidence="1">Aspartyl/glutamyl-tRNA(Asn/Gln) amidotransferase subunit C</fullName>
        <shortName evidence="1">Asp/Glu-ADT subunit C</shortName>
        <ecNumber evidence="1">6.3.5.-</ecNumber>
    </recommendedName>
</protein>
<keyword evidence="1" id="KW-0648">Protein biosynthesis</keyword>
<name>A0A2M6XBU3_9BACT</name>
<dbReference type="HAMAP" id="MF_00122">
    <property type="entry name" value="GatC"/>
    <property type="match status" value="1"/>
</dbReference>
<dbReference type="GO" id="GO:0006412">
    <property type="term" value="P:translation"/>
    <property type="evidence" value="ECO:0007669"/>
    <property type="project" value="UniProtKB-UniRule"/>
</dbReference>
<comment type="function">
    <text evidence="1">Allows the formation of correctly charged Asn-tRNA(Asn) or Gln-tRNA(Gln) through the transamidation of misacylated Asp-tRNA(Asn) or Glu-tRNA(Gln) in organisms which lack either or both of asparaginyl-tRNA or glutaminyl-tRNA synthetases. The reaction takes place in the presence of glutamine and ATP through an activated phospho-Asp-tRNA(Asn) or phospho-Glu-tRNA(Gln).</text>
</comment>
<keyword evidence="1" id="KW-0547">Nucleotide-binding</keyword>
<dbReference type="Gene3D" id="1.10.20.60">
    <property type="entry name" value="Glu-tRNAGln amidotransferase C subunit, N-terminal domain"/>
    <property type="match status" value="1"/>
</dbReference>
<comment type="caution">
    <text evidence="2">The sequence shown here is derived from an EMBL/GenBank/DDBJ whole genome shotgun (WGS) entry which is preliminary data.</text>
</comment>
<comment type="catalytic activity">
    <reaction evidence="1">
        <text>L-aspartyl-tRNA(Asn) + L-glutamine + ATP + H2O = L-asparaginyl-tRNA(Asn) + L-glutamate + ADP + phosphate + 2 H(+)</text>
        <dbReference type="Rhea" id="RHEA:14513"/>
        <dbReference type="Rhea" id="RHEA-COMP:9674"/>
        <dbReference type="Rhea" id="RHEA-COMP:9677"/>
        <dbReference type="ChEBI" id="CHEBI:15377"/>
        <dbReference type="ChEBI" id="CHEBI:15378"/>
        <dbReference type="ChEBI" id="CHEBI:29985"/>
        <dbReference type="ChEBI" id="CHEBI:30616"/>
        <dbReference type="ChEBI" id="CHEBI:43474"/>
        <dbReference type="ChEBI" id="CHEBI:58359"/>
        <dbReference type="ChEBI" id="CHEBI:78515"/>
        <dbReference type="ChEBI" id="CHEBI:78516"/>
        <dbReference type="ChEBI" id="CHEBI:456216"/>
    </reaction>
</comment>
<keyword evidence="1 2" id="KW-0436">Ligase</keyword>